<keyword evidence="10" id="KW-1208">Phospholipid metabolism</keyword>
<dbReference type="InterPro" id="IPR050324">
    <property type="entry name" value="CDP-alcohol_PTase-I"/>
</dbReference>
<organism evidence="14 15">
    <name type="scientific">Eiseniibacteriota bacterium</name>
    <dbReference type="NCBI Taxonomy" id="2212470"/>
    <lineage>
        <taxon>Bacteria</taxon>
        <taxon>Candidatus Eiseniibacteriota</taxon>
    </lineage>
</organism>
<dbReference type="Pfam" id="PF01066">
    <property type="entry name" value="CDP-OH_P_transf"/>
    <property type="match status" value="1"/>
</dbReference>
<feature type="transmembrane region" description="Helical" evidence="13">
    <location>
        <begin position="135"/>
        <end position="153"/>
    </location>
</feature>
<keyword evidence="9" id="KW-0594">Phospholipid biosynthesis</keyword>
<evidence type="ECO:0000256" key="9">
    <source>
        <dbReference type="ARBA" id="ARBA00023209"/>
    </source>
</evidence>
<evidence type="ECO:0000256" key="1">
    <source>
        <dbReference type="ARBA" id="ARBA00004141"/>
    </source>
</evidence>
<keyword evidence="3" id="KW-0444">Lipid biosynthesis</keyword>
<dbReference type="EMBL" id="JAHJDP010000004">
    <property type="protein sequence ID" value="MBU2689474.1"/>
    <property type="molecule type" value="Genomic_DNA"/>
</dbReference>
<keyword evidence="7" id="KW-0443">Lipid metabolism</keyword>
<dbReference type="InterPro" id="IPR048254">
    <property type="entry name" value="CDP_ALCOHOL_P_TRANSF_CS"/>
</dbReference>
<dbReference type="AlphaFoldDB" id="A0A948RTK2"/>
<evidence type="ECO:0000256" key="6">
    <source>
        <dbReference type="ARBA" id="ARBA00022989"/>
    </source>
</evidence>
<dbReference type="GO" id="GO:0016780">
    <property type="term" value="F:phosphotransferase activity, for other substituted phosphate groups"/>
    <property type="evidence" value="ECO:0007669"/>
    <property type="project" value="InterPro"/>
</dbReference>
<evidence type="ECO:0000313" key="14">
    <source>
        <dbReference type="EMBL" id="MBU2689474.1"/>
    </source>
</evidence>
<dbReference type="PANTHER" id="PTHR14269">
    <property type="entry name" value="CDP-DIACYLGLYCEROL--GLYCEROL-3-PHOSPHATE 3-PHOSPHATIDYLTRANSFERASE-RELATED"/>
    <property type="match status" value="1"/>
</dbReference>
<evidence type="ECO:0000256" key="12">
    <source>
        <dbReference type="SAM" id="MobiDB-lite"/>
    </source>
</evidence>
<name>A0A948RTK2_UNCEI</name>
<evidence type="ECO:0000256" key="3">
    <source>
        <dbReference type="ARBA" id="ARBA00022516"/>
    </source>
</evidence>
<comment type="caution">
    <text evidence="14">The sequence shown here is derived from an EMBL/GenBank/DDBJ whole genome shotgun (WGS) entry which is preliminary data.</text>
</comment>
<dbReference type="Gene3D" id="1.20.120.1760">
    <property type="match status" value="1"/>
</dbReference>
<comment type="subcellular location">
    <subcellularLocation>
        <location evidence="1">Membrane</location>
        <topology evidence="1">Multi-pass membrane protein</topology>
    </subcellularLocation>
</comment>
<sequence length="320" mass="35252">MSLWKNWYFWVTGTSGAPIHTVPAFHWIRGRVGQRQNPDGMRSLIHYGVSFALLSLIADWLLVYPAGPYPFIIMAAVHSLWISALLMLLVFNVGFLETLDGRPLGRLNGANILTLGRLLLLPLLAYLIGVRQFSLAAPLYLILAATDVLDGLWARWKKQITKLGIVLDPLADVAFHLWVFGALSWAGLIPPWILVLVLIRYALLIGGGIFLYLTKGQIRVLPTPFGKATGVLITAATMVLLVSPASSNGWLDWIVRGLGVILLLTVLHVIAIGWVNLRLPLQTDPAPTQVRGRWAQSLKKQGEDREVDASHPGESGSKKK</sequence>
<feature type="transmembrane region" description="Helical" evidence="13">
    <location>
        <begin position="192"/>
        <end position="213"/>
    </location>
</feature>
<feature type="transmembrane region" description="Helical" evidence="13">
    <location>
        <begin position="165"/>
        <end position="186"/>
    </location>
</feature>
<evidence type="ECO:0000256" key="11">
    <source>
        <dbReference type="RuleBase" id="RU003750"/>
    </source>
</evidence>
<gene>
    <name evidence="14" type="ORF">KJ970_00975</name>
</gene>
<protein>
    <submittedName>
        <fullName evidence="14">CDP-alcohol phosphatidyltransferase family protein</fullName>
    </submittedName>
</protein>
<feature type="transmembrane region" description="Helical" evidence="13">
    <location>
        <begin position="107"/>
        <end position="129"/>
    </location>
</feature>
<evidence type="ECO:0000256" key="8">
    <source>
        <dbReference type="ARBA" id="ARBA00023136"/>
    </source>
</evidence>
<evidence type="ECO:0000313" key="15">
    <source>
        <dbReference type="Proteomes" id="UP000777784"/>
    </source>
</evidence>
<keyword evidence="5 13" id="KW-0812">Transmembrane</keyword>
<dbReference type="GO" id="GO:0016020">
    <property type="term" value="C:membrane"/>
    <property type="evidence" value="ECO:0007669"/>
    <property type="project" value="UniProtKB-SubCell"/>
</dbReference>
<evidence type="ECO:0000256" key="13">
    <source>
        <dbReference type="SAM" id="Phobius"/>
    </source>
</evidence>
<dbReference type="GO" id="GO:0046474">
    <property type="term" value="P:glycerophospholipid biosynthetic process"/>
    <property type="evidence" value="ECO:0007669"/>
    <property type="project" value="TreeGrafter"/>
</dbReference>
<dbReference type="InterPro" id="IPR000462">
    <property type="entry name" value="CDP-OH_P_trans"/>
</dbReference>
<evidence type="ECO:0000256" key="4">
    <source>
        <dbReference type="ARBA" id="ARBA00022679"/>
    </source>
</evidence>
<dbReference type="PROSITE" id="PS00379">
    <property type="entry name" value="CDP_ALCOHOL_P_TRANSF"/>
    <property type="match status" value="1"/>
</dbReference>
<feature type="transmembrane region" description="Helical" evidence="13">
    <location>
        <begin position="69"/>
        <end position="95"/>
    </location>
</feature>
<keyword evidence="4 11" id="KW-0808">Transferase</keyword>
<feature type="transmembrane region" description="Helical" evidence="13">
    <location>
        <begin position="253"/>
        <end position="275"/>
    </location>
</feature>
<evidence type="ECO:0000256" key="2">
    <source>
        <dbReference type="ARBA" id="ARBA00010441"/>
    </source>
</evidence>
<reference evidence="14" key="1">
    <citation type="submission" date="2021-05" db="EMBL/GenBank/DDBJ databases">
        <title>Energy efficiency and biological interactions define the core microbiome of deep oligotrophic groundwater.</title>
        <authorList>
            <person name="Mehrshad M."/>
            <person name="Lopez-Fernandez M."/>
            <person name="Bell E."/>
            <person name="Bernier-Latmani R."/>
            <person name="Bertilsson S."/>
            <person name="Dopson M."/>
        </authorList>
    </citation>
    <scope>NUCLEOTIDE SEQUENCE</scope>
    <source>
        <strain evidence="14">Modern_marine.mb.64</strain>
    </source>
</reference>
<proteinExistence type="inferred from homology"/>
<evidence type="ECO:0000256" key="7">
    <source>
        <dbReference type="ARBA" id="ARBA00023098"/>
    </source>
</evidence>
<evidence type="ECO:0000256" key="5">
    <source>
        <dbReference type="ARBA" id="ARBA00022692"/>
    </source>
</evidence>
<keyword evidence="6 13" id="KW-1133">Transmembrane helix</keyword>
<keyword evidence="8 13" id="KW-0472">Membrane</keyword>
<accession>A0A948RTK2</accession>
<feature type="transmembrane region" description="Helical" evidence="13">
    <location>
        <begin position="225"/>
        <end position="247"/>
    </location>
</feature>
<comment type="similarity">
    <text evidence="2 11">Belongs to the CDP-alcohol phosphatidyltransferase class-I family.</text>
</comment>
<dbReference type="Proteomes" id="UP000777784">
    <property type="component" value="Unassembled WGS sequence"/>
</dbReference>
<dbReference type="InterPro" id="IPR043130">
    <property type="entry name" value="CDP-OH_PTrfase_TM_dom"/>
</dbReference>
<feature type="region of interest" description="Disordered" evidence="12">
    <location>
        <begin position="290"/>
        <end position="320"/>
    </location>
</feature>
<feature type="transmembrane region" description="Helical" evidence="13">
    <location>
        <begin position="44"/>
        <end position="63"/>
    </location>
</feature>
<dbReference type="PANTHER" id="PTHR14269:SF11">
    <property type="entry name" value="CDP-DIACYLGLYCEROL--GLYCEROL-3-PHOSPHATE 3-PHOSPHATIDYLTRANSFERASE"/>
    <property type="match status" value="1"/>
</dbReference>
<feature type="compositionally biased region" description="Basic and acidic residues" evidence="12">
    <location>
        <begin position="300"/>
        <end position="311"/>
    </location>
</feature>
<evidence type="ECO:0000256" key="10">
    <source>
        <dbReference type="ARBA" id="ARBA00023264"/>
    </source>
</evidence>